<dbReference type="AlphaFoldDB" id="A0A3D8QRX4"/>
<dbReference type="InterPro" id="IPR036047">
    <property type="entry name" value="F-box-like_dom_sf"/>
</dbReference>
<dbReference type="SUPFAM" id="SSF81383">
    <property type="entry name" value="F-box domain"/>
    <property type="match status" value="1"/>
</dbReference>
<name>A0A3D8QRX4_9EURO</name>
<comment type="caution">
    <text evidence="1">The sequence shown here is derived from an EMBL/GenBank/DDBJ whole genome shotgun (WGS) entry which is preliminary data.</text>
</comment>
<dbReference type="Proteomes" id="UP000256690">
    <property type="component" value="Unassembled WGS sequence"/>
</dbReference>
<dbReference type="RefSeq" id="XP_026599590.1">
    <property type="nucleotide sequence ID" value="XM_026751858.1"/>
</dbReference>
<reference evidence="1 2" key="1">
    <citation type="journal article" date="2018" name="IMA Fungus">
        <title>IMA Genome-F 9: Draft genome sequence of Annulohypoxylon stygium, Aspergillus mulundensis, Berkeleyomyces basicola (syn. Thielaviopsis basicola), Ceratocystis smalleyi, two Cercospora beticola strains, Coleophoma cylindrospora, Fusarium fracticaudum, Phialophora cf. hyalina, and Morchella septimelata.</title>
        <authorList>
            <person name="Wingfield B.D."/>
            <person name="Bills G.F."/>
            <person name="Dong Y."/>
            <person name="Huang W."/>
            <person name="Nel W.J."/>
            <person name="Swalarsk-Parry B.S."/>
            <person name="Vaghefi N."/>
            <person name="Wilken P.M."/>
            <person name="An Z."/>
            <person name="de Beer Z.W."/>
            <person name="De Vos L."/>
            <person name="Chen L."/>
            <person name="Duong T.A."/>
            <person name="Gao Y."/>
            <person name="Hammerbacher A."/>
            <person name="Kikkert J.R."/>
            <person name="Li Y."/>
            <person name="Li H."/>
            <person name="Li K."/>
            <person name="Li Q."/>
            <person name="Liu X."/>
            <person name="Ma X."/>
            <person name="Naidoo K."/>
            <person name="Pethybridge S.J."/>
            <person name="Sun J."/>
            <person name="Steenkamp E.T."/>
            <person name="van der Nest M.A."/>
            <person name="van Wyk S."/>
            <person name="Wingfield M.J."/>
            <person name="Xiong C."/>
            <person name="Yue Q."/>
            <person name="Zhang X."/>
        </authorList>
    </citation>
    <scope>NUCLEOTIDE SEQUENCE [LARGE SCALE GENOMIC DNA]</scope>
    <source>
        <strain evidence="1 2">DSM 5745</strain>
    </source>
</reference>
<gene>
    <name evidence="1" type="ORF">DSM5745_09842</name>
</gene>
<proteinExistence type="predicted"/>
<keyword evidence="2" id="KW-1185">Reference proteome</keyword>
<accession>A0A3D8QRX4</accession>
<dbReference type="EMBL" id="PVWQ01000014">
    <property type="protein sequence ID" value="RDW64431.1"/>
    <property type="molecule type" value="Genomic_DNA"/>
</dbReference>
<organism evidence="1 2">
    <name type="scientific">Aspergillus mulundensis</name>
    <dbReference type="NCBI Taxonomy" id="1810919"/>
    <lineage>
        <taxon>Eukaryota</taxon>
        <taxon>Fungi</taxon>
        <taxon>Dikarya</taxon>
        <taxon>Ascomycota</taxon>
        <taxon>Pezizomycotina</taxon>
        <taxon>Eurotiomycetes</taxon>
        <taxon>Eurotiomycetidae</taxon>
        <taxon>Eurotiales</taxon>
        <taxon>Aspergillaceae</taxon>
        <taxon>Aspergillus</taxon>
        <taxon>Aspergillus subgen. Nidulantes</taxon>
    </lineage>
</organism>
<evidence type="ECO:0008006" key="3">
    <source>
        <dbReference type="Google" id="ProtNLM"/>
    </source>
</evidence>
<sequence length="535" mass="60307">MSEPTKKRAHQGGHDSTFAKRMKGLNIREGGHHFTFAKRIKGHNIPKRADPIKYLVPNVVNIIASHLTPQDVVRMERVSKAWQLFAVTWLDKLGNQLMDGPSPVGVQLDKLTCGDEKRYICQLYALRKGHPASILEIEYNTRPIPDGLIGPVCWRRHFVVWPTMESSEQNPVQADGQQDVLGDTLRWTRFPDSFSLKINSEVRQLEGRIPATQFSTRGTSETAVITHLAANDQSIILVQLTFDRDFGSHERNVVYSIADHRVLWQEDTDPTMRDGSERQPYLLGEERVYTSQYLRATGENWLVAYDFRTGAQLYKSRPHMHDSSLSTKNMKLLQAARGEEVLIQLSDSGTEHRAHIIRGINGHLLGQVELKPHPMGQFRNMVTYPASGQMAILDYTFYRGPPAQRLADQRPIRTLVVIFKHYSYDPDTGYSHRCTDAVLIDATGRGGIPSSASADRRHESLSAFNPFFMALLRTCDLPTVPPVRPVPPGLRPTCGSWPLIPTEDKDQRRIAEAALVEEFGESSLSPPLRHCLVPG</sequence>
<dbReference type="GeneID" id="38120212"/>
<protein>
    <recommendedName>
        <fullName evidence="3">F-box domain-containing protein</fullName>
    </recommendedName>
</protein>
<evidence type="ECO:0000313" key="2">
    <source>
        <dbReference type="Proteomes" id="UP000256690"/>
    </source>
</evidence>
<evidence type="ECO:0000313" key="1">
    <source>
        <dbReference type="EMBL" id="RDW64431.1"/>
    </source>
</evidence>
<dbReference type="OrthoDB" id="4182504at2759"/>